<evidence type="ECO:0000313" key="3">
    <source>
        <dbReference type="EMBL" id="TQM98776.1"/>
    </source>
</evidence>
<reference evidence="3 4" key="1">
    <citation type="submission" date="2019-06" db="EMBL/GenBank/DDBJ databases">
        <title>Sequencing the genomes of 1000 actinobacteria strains.</title>
        <authorList>
            <person name="Klenk H.-P."/>
        </authorList>
    </citation>
    <scope>NUCLEOTIDE SEQUENCE [LARGE SCALE GENOMIC DNA]</scope>
    <source>
        <strain evidence="3 4">DSM 20427</strain>
    </source>
</reference>
<sequence>MNSSFGGQGFGGQGYGGQGFGGFGGGDGRGVFGAAGMGDLFETLGQLKQNFEESIGQRFDQKAGSRMGRGDVRVAILALLSEQPMHGYQIIQQIEERSGGSWKPSPGSVYPTLRLLTDEGAVEVEEEGGRKTYSITEAGRAEASDRPAPWQGQQTGAAGESAAGSHGARPSGPGFGALPKAGANLAQAAMQVGRTGTPEQVQQAVDIIDEARRKLYAILAEG</sequence>
<gene>
    <name evidence="3" type="ORF">FHX68_1487</name>
</gene>
<evidence type="ECO:0000313" key="4">
    <source>
        <dbReference type="Proteomes" id="UP000319804"/>
    </source>
</evidence>
<dbReference type="InterPro" id="IPR036388">
    <property type="entry name" value="WH-like_DNA-bd_sf"/>
</dbReference>
<dbReference type="OrthoDB" id="1683430at2"/>
<dbReference type="InterPro" id="IPR036390">
    <property type="entry name" value="WH_DNA-bd_sf"/>
</dbReference>
<dbReference type="EMBL" id="VFPS01000002">
    <property type="protein sequence ID" value="TQM98776.1"/>
    <property type="molecule type" value="Genomic_DNA"/>
</dbReference>
<evidence type="ECO:0000256" key="1">
    <source>
        <dbReference type="SAM" id="MobiDB-lite"/>
    </source>
</evidence>
<name>A0A4Y3UN33_9MICO</name>
<evidence type="ECO:0000259" key="2">
    <source>
        <dbReference type="Pfam" id="PF03551"/>
    </source>
</evidence>
<dbReference type="SUPFAM" id="SSF46785">
    <property type="entry name" value="Winged helix' DNA-binding domain"/>
    <property type="match status" value="1"/>
</dbReference>
<accession>A0A4Y3UN33</accession>
<dbReference type="PANTHER" id="PTHR43252">
    <property type="entry name" value="TRANSCRIPTIONAL REGULATOR YQJI"/>
    <property type="match status" value="1"/>
</dbReference>
<dbReference type="AlphaFoldDB" id="A0A4Y3UN33"/>
<proteinExistence type="predicted"/>
<dbReference type="Pfam" id="PF03551">
    <property type="entry name" value="PadR"/>
    <property type="match status" value="1"/>
</dbReference>
<feature type="region of interest" description="Disordered" evidence="1">
    <location>
        <begin position="120"/>
        <end position="180"/>
    </location>
</feature>
<protein>
    <submittedName>
        <fullName evidence="3">PadR family transcriptional regulator</fullName>
    </submittedName>
</protein>
<dbReference type="RefSeq" id="WP_141380812.1">
    <property type="nucleotide sequence ID" value="NZ_BJNA01000034.1"/>
</dbReference>
<dbReference type="Gene3D" id="1.10.10.10">
    <property type="entry name" value="Winged helix-like DNA-binding domain superfamily/Winged helix DNA-binding domain"/>
    <property type="match status" value="1"/>
</dbReference>
<dbReference type="Proteomes" id="UP000319804">
    <property type="component" value="Unassembled WGS sequence"/>
</dbReference>
<dbReference type="InterPro" id="IPR005149">
    <property type="entry name" value="Tscrpt_reg_PadR_N"/>
</dbReference>
<organism evidence="3 4">
    <name type="scientific">Microbacterium lacticum</name>
    <dbReference type="NCBI Taxonomy" id="33885"/>
    <lineage>
        <taxon>Bacteria</taxon>
        <taxon>Bacillati</taxon>
        <taxon>Actinomycetota</taxon>
        <taxon>Actinomycetes</taxon>
        <taxon>Micrococcales</taxon>
        <taxon>Microbacteriaceae</taxon>
        <taxon>Microbacterium</taxon>
    </lineage>
</organism>
<keyword evidence="4" id="KW-1185">Reference proteome</keyword>
<comment type="caution">
    <text evidence="3">The sequence shown here is derived from an EMBL/GenBank/DDBJ whole genome shotgun (WGS) entry which is preliminary data.</text>
</comment>
<feature type="domain" description="Transcription regulator PadR N-terminal" evidence="2">
    <location>
        <begin position="76"/>
        <end position="143"/>
    </location>
</feature>
<feature type="compositionally biased region" description="Low complexity" evidence="1">
    <location>
        <begin position="151"/>
        <end position="168"/>
    </location>
</feature>
<dbReference type="PANTHER" id="PTHR43252:SF2">
    <property type="entry name" value="TRANSCRIPTION REGULATOR, PADR-LIKE FAMILY"/>
    <property type="match status" value="1"/>
</dbReference>